<dbReference type="Proteomes" id="UP000050437">
    <property type="component" value="Unassembled WGS sequence"/>
</dbReference>
<evidence type="ECO:0008006" key="3">
    <source>
        <dbReference type="Google" id="ProtNLM"/>
    </source>
</evidence>
<comment type="caution">
    <text evidence="1">The sequence shown here is derived from an EMBL/GenBank/DDBJ whole genome shotgun (WGS) entry which is preliminary data.</text>
</comment>
<dbReference type="AlphaFoldDB" id="A0A0N8HE05"/>
<proteinExistence type="predicted"/>
<evidence type="ECO:0000313" key="2">
    <source>
        <dbReference type="Proteomes" id="UP000050437"/>
    </source>
</evidence>
<dbReference type="RefSeq" id="WP_054573460.1">
    <property type="nucleotide sequence ID" value="NZ_LKKS01000124.1"/>
</dbReference>
<gene>
    <name evidence="1" type="ORF">HB13667_23045</name>
</gene>
<accession>A0A0N8HE05</accession>
<organism evidence="1 2">
    <name type="scientific">Pseudomonas putida</name>
    <name type="common">Arthrobacter siderocapsulatus</name>
    <dbReference type="NCBI Taxonomy" id="303"/>
    <lineage>
        <taxon>Bacteria</taxon>
        <taxon>Pseudomonadati</taxon>
        <taxon>Pseudomonadota</taxon>
        <taxon>Gammaproteobacteria</taxon>
        <taxon>Pseudomonadales</taxon>
        <taxon>Pseudomonadaceae</taxon>
        <taxon>Pseudomonas</taxon>
    </lineage>
</organism>
<dbReference type="EMBL" id="LKKS01000124">
    <property type="protein sequence ID" value="KPM60028.1"/>
    <property type="molecule type" value="Genomic_DNA"/>
</dbReference>
<name>A0A0N8HE05_PSEPU</name>
<sequence>MIMSANSKQDLLDELAKGDSMRRWGAVLALGRDAVNRGLQSNFVEAFTDSGVLQPISGEFYIDPGTRTEKVAFENLTLGPTQLSFQGASGSGPQVRVRMELIAGNCVSSTFMIGNVNRLRRSHALEMGMGYQFEVYGRLKVQAHEHLDRSLVVLDLSEADNPTCTLGFSSTAASAMGKFILEQLRQQGVLARQIPVLAFDIFGRNGLSTSRIEVVAQQAPAGGGGGTSPVDDGALLVLMQLVAGVEAGQPGSPLPYLLPRKTDKDNYASALLISRLRAPIAKARPSVALEQLVLPDAYQVVLEQEEHNPHDMIVFGDVRASSYSRQLLPNIARVSAGNEVRFDVGATVSRWSAADVYHPQNSGEMEDAKYTAPSVHTFPAQQRLVKITGSLASGNGEVSRSSLLVVSTEQLAVSPRVVIWAKGDDPVRLTASEGGRLEWALEGDAFGSIQRDPEGDQNTPHALFTPAPPTDNSPIRLQRIRVRNWGEEEGYATVIILDKIAPWEVQPFHVSTLPADGKVSFSMPELPEEPAATTLETAWDDHPVVQSTRWVLYGEGELDAENGQYTAPEQSTGQASVVAGIYGGQAGIAVIEHHAGSPREMALSKQRWISLQHFYVSLNNTSRKVALANGRQQVGIDIEIKTDLVETEVGPVPIPISDAELATLVLTHRDGTRIDWLPVGTESLKTDGRKWVANKARNRFDYYPVALAAPSTVLEDDQATRRVTVYLQTTQAEVTHIRAEFRGHDNQVHRSYDKSKERGQVELEGRVVEPLTEADIEVFKGKRIREQGGFDKERKDGTLDIHNYWHYTTDYWLLKGIRRRFVDVLFDQISMAKWESELLDEAFCSYVGTAYFPRALPGQRPVGGRMEYQAELELLAIQQAGTPLDRVIKQSEIPAEGAVLFVIERVADMKFWYDHNGVRWREGLGEPMQLTLIDNYGSAHTLKVRWGRKNNDGSIDSSDVRNFLHFEIISA</sequence>
<reference evidence="1 2" key="1">
    <citation type="submission" date="2015-10" db="EMBL/GenBank/DDBJ databases">
        <title>Pseudomonas putida clinical strains.</title>
        <authorList>
            <person name="Molina L."/>
            <person name="Udaondo Z."/>
        </authorList>
    </citation>
    <scope>NUCLEOTIDE SEQUENCE [LARGE SCALE GENOMIC DNA]</scope>
    <source>
        <strain evidence="1 2">HB13667</strain>
    </source>
</reference>
<protein>
    <recommendedName>
        <fullName evidence="3">Imidazoleglycerol-phosphate synthase</fullName>
    </recommendedName>
</protein>
<evidence type="ECO:0000313" key="1">
    <source>
        <dbReference type="EMBL" id="KPM60028.1"/>
    </source>
</evidence>